<organism evidence="8 9">
    <name type="scientific">Thermonema lapsum</name>
    <dbReference type="NCBI Taxonomy" id="28195"/>
    <lineage>
        <taxon>Bacteria</taxon>
        <taxon>Pseudomonadati</taxon>
        <taxon>Bacteroidota</taxon>
        <taxon>Cytophagia</taxon>
        <taxon>Cytophagales</taxon>
        <taxon>Thermonemataceae</taxon>
        <taxon>Thermonema</taxon>
    </lineage>
</organism>
<keyword evidence="9" id="KW-1185">Reference proteome</keyword>
<accession>A0A846MNK6</accession>
<evidence type="ECO:0000313" key="9">
    <source>
        <dbReference type="Proteomes" id="UP000537126"/>
    </source>
</evidence>
<evidence type="ECO:0000256" key="4">
    <source>
        <dbReference type="ARBA" id="ARBA00023014"/>
    </source>
</evidence>
<dbReference type="InterPro" id="IPR017941">
    <property type="entry name" value="Rieske_2Fe-2S"/>
</dbReference>
<dbReference type="EMBL" id="JAASRN010000001">
    <property type="protein sequence ID" value="NIK73084.1"/>
    <property type="molecule type" value="Genomic_DNA"/>
</dbReference>
<comment type="cofactor">
    <cofactor evidence="5">
        <name>[2Fe-2S] cluster</name>
        <dbReference type="ChEBI" id="CHEBI:190135"/>
    </cofactor>
</comment>
<dbReference type="PROSITE" id="PS51296">
    <property type="entry name" value="RIESKE"/>
    <property type="match status" value="1"/>
</dbReference>
<dbReference type="Gene3D" id="2.102.10.10">
    <property type="entry name" value="Rieske [2Fe-2S] iron-sulphur domain"/>
    <property type="match status" value="1"/>
</dbReference>
<dbReference type="SUPFAM" id="SSF50022">
    <property type="entry name" value="ISP domain"/>
    <property type="match status" value="1"/>
</dbReference>
<evidence type="ECO:0000256" key="2">
    <source>
        <dbReference type="ARBA" id="ARBA00022723"/>
    </source>
</evidence>
<proteinExistence type="inferred from homology"/>
<sequence>MDSKLQWIALPIEKSQLNEQLPPGKLCRIRINNFFLCLAHTTQGNVYAIEDSCPHRGAPLHQGRLNDYEEIICPLHDYRFDLRTGRAAQHYFGCSDALVFPLRWQAGQLYVGLPEKLLDK</sequence>
<reference evidence="8 9" key="1">
    <citation type="submission" date="2020-03" db="EMBL/GenBank/DDBJ databases">
        <title>Genomic Encyclopedia of Type Strains, Phase IV (KMG-IV): sequencing the most valuable type-strain genomes for metagenomic binning, comparative biology and taxonomic classification.</title>
        <authorList>
            <person name="Goeker M."/>
        </authorList>
    </citation>
    <scope>NUCLEOTIDE SEQUENCE [LARGE SCALE GENOMIC DNA]</scope>
    <source>
        <strain evidence="8 9">DSM 5718</strain>
    </source>
</reference>
<protein>
    <submittedName>
        <fullName evidence="8">Nitrite reductase/ring-hydroxylating ferredoxin subunit</fullName>
    </submittedName>
</protein>
<evidence type="ECO:0000259" key="7">
    <source>
        <dbReference type="PROSITE" id="PS51296"/>
    </source>
</evidence>
<dbReference type="GO" id="GO:0046872">
    <property type="term" value="F:metal ion binding"/>
    <property type="evidence" value="ECO:0007669"/>
    <property type="project" value="UniProtKB-KW"/>
</dbReference>
<evidence type="ECO:0000313" key="8">
    <source>
        <dbReference type="EMBL" id="NIK73084.1"/>
    </source>
</evidence>
<name>A0A846MNK6_9BACT</name>
<keyword evidence="2" id="KW-0479">Metal-binding</keyword>
<dbReference type="PANTHER" id="PTHR21496:SF0">
    <property type="entry name" value="RIESKE DOMAIN-CONTAINING PROTEIN"/>
    <property type="match status" value="1"/>
</dbReference>
<evidence type="ECO:0000256" key="1">
    <source>
        <dbReference type="ARBA" id="ARBA00022714"/>
    </source>
</evidence>
<dbReference type="PANTHER" id="PTHR21496">
    <property type="entry name" value="FERREDOXIN-RELATED"/>
    <property type="match status" value="1"/>
</dbReference>
<evidence type="ECO:0000256" key="6">
    <source>
        <dbReference type="ARBA" id="ARBA00038001"/>
    </source>
</evidence>
<dbReference type="InterPro" id="IPR036922">
    <property type="entry name" value="Rieske_2Fe-2S_sf"/>
</dbReference>
<keyword evidence="4" id="KW-0411">Iron-sulfur</keyword>
<gene>
    <name evidence="8" type="ORF">FHS56_000570</name>
</gene>
<comment type="similarity">
    <text evidence="6">Belongs to the bacterial ring-hydroxylating dioxygenase ferredoxin component family.</text>
</comment>
<dbReference type="RefSeq" id="WP_166918360.1">
    <property type="nucleotide sequence ID" value="NZ_JAASRN010000001.1"/>
</dbReference>
<dbReference type="Proteomes" id="UP000537126">
    <property type="component" value="Unassembled WGS sequence"/>
</dbReference>
<evidence type="ECO:0000256" key="3">
    <source>
        <dbReference type="ARBA" id="ARBA00023004"/>
    </source>
</evidence>
<comment type="caution">
    <text evidence="8">The sequence shown here is derived from an EMBL/GenBank/DDBJ whole genome shotgun (WGS) entry which is preliminary data.</text>
</comment>
<evidence type="ECO:0000256" key="5">
    <source>
        <dbReference type="ARBA" id="ARBA00034078"/>
    </source>
</evidence>
<keyword evidence="1" id="KW-0001">2Fe-2S</keyword>
<dbReference type="Pfam" id="PF00355">
    <property type="entry name" value="Rieske"/>
    <property type="match status" value="1"/>
</dbReference>
<dbReference type="GO" id="GO:0051537">
    <property type="term" value="F:2 iron, 2 sulfur cluster binding"/>
    <property type="evidence" value="ECO:0007669"/>
    <property type="project" value="UniProtKB-KW"/>
</dbReference>
<feature type="domain" description="Rieske" evidence="7">
    <location>
        <begin position="13"/>
        <end position="111"/>
    </location>
</feature>
<dbReference type="AlphaFoldDB" id="A0A846MNK6"/>
<keyword evidence="3" id="KW-0408">Iron</keyword>